<dbReference type="Pfam" id="PF16177">
    <property type="entry name" value="ACAS_N"/>
    <property type="match status" value="1"/>
</dbReference>
<organism evidence="8 9">
    <name type="scientific">Hyphomonas polymorpha PS728</name>
    <dbReference type="NCBI Taxonomy" id="1280954"/>
    <lineage>
        <taxon>Bacteria</taxon>
        <taxon>Pseudomonadati</taxon>
        <taxon>Pseudomonadota</taxon>
        <taxon>Alphaproteobacteria</taxon>
        <taxon>Hyphomonadales</taxon>
        <taxon>Hyphomonadaceae</taxon>
        <taxon>Hyphomonas</taxon>
    </lineage>
</organism>
<dbReference type="OrthoDB" id="6187882at2"/>
<dbReference type="NCBIfam" id="TIGR01217">
    <property type="entry name" value="ac_ac_CoA_syn"/>
    <property type="match status" value="1"/>
</dbReference>
<dbReference type="GO" id="GO:0006629">
    <property type="term" value="P:lipid metabolic process"/>
    <property type="evidence" value="ECO:0007669"/>
    <property type="project" value="InterPro"/>
</dbReference>
<accession>A0A062VN42</accession>
<proteinExistence type="inferred from homology"/>
<comment type="caution">
    <text evidence="8">The sequence shown here is derived from an EMBL/GenBank/DDBJ whole genome shotgun (WGS) entry which is preliminary data.</text>
</comment>
<dbReference type="InterPro" id="IPR005914">
    <property type="entry name" value="Acac_CoA_synth"/>
</dbReference>
<reference evidence="8 9" key="1">
    <citation type="journal article" date="2014" name="Antonie Van Leeuwenhoek">
        <title>Hyphomonas beringensis sp. nov. and Hyphomonas chukchiensis sp. nov., isolated from surface seawater of the Bering Sea and Chukchi Sea.</title>
        <authorList>
            <person name="Li C."/>
            <person name="Lai Q."/>
            <person name="Li G."/>
            <person name="Dong C."/>
            <person name="Wang J."/>
            <person name="Liao Y."/>
            <person name="Shao Z."/>
        </authorList>
    </citation>
    <scope>NUCLEOTIDE SEQUENCE [LARGE SCALE GENOMIC DNA]</scope>
    <source>
        <strain evidence="8 9">PS728</strain>
    </source>
</reference>
<keyword evidence="3" id="KW-0547">Nucleotide-binding</keyword>
<dbReference type="eggNOG" id="COG0365">
    <property type="taxonomic scope" value="Bacteria"/>
</dbReference>
<evidence type="ECO:0000256" key="5">
    <source>
        <dbReference type="SAM" id="MobiDB-lite"/>
    </source>
</evidence>
<evidence type="ECO:0000313" key="9">
    <source>
        <dbReference type="Proteomes" id="UP000027100"/>
    </source>
</evidence>
<protein>
    <submittedName>
        <fullName evidence="8">Acetoacetyl-CoA synthetase</fullName>
        <ecNumber evidence="8">6.2.1.16</ecNumber>
    </submittedName>
</protein>
<dbReference type="NCBIfam" id="NF002937">
    <property type="entry name" value="PRK03584.1"/>
    <property type="match status" value="1"/>
</dbReference>
<dbReference type="Proteomes" id="UP000027100">
    <property type="component" value="Unassembled WGS sequence"/>
</dbReference>
<dbReference type="InterPro" id="IPR000873">
    <property type="entry name" value="AMP-dep_synth/lig_dom"/>
</dbReference>
<evidence type="ECO:0000256" key="2">
    <source>
        <dbReference type="ARBA" id="ARBA00022598"/>
    </source>
</evidence>
<keyword evidence="9" id="KW-1185">Reference proteome</keyword>
<dbReference type="EMBL" id="ARYM01000004">
    <property type="protein sequence ID" value="KCZ99646.1"/>
    <property type="molecule type" value="Genomic_DNA"/>
</dbReference>
<dbReference type="InterPro" id="IPR045851">
    <property type="entry name" value="AMP-bd_C_sf"/>
</dbReference>
<dbReference type="STRING" id="1280954.HPO_04645"/>
<dbReference type="GO" id="GO:0005524">
    <property type="term" value="F:ATP binding"/>
    <property type="evidence" value="ECO:0007669"/>
    <property type="project" value="UniProtKB-KW"/>
</dbReference>
<dbReference type="Gene3D" id="3.30.300.30">
    <property type="match status" value="1"/>
</dbReference>
<dbReference type="RefSeq" id="WP_084324156.1">
    <property type="nucleotide sequence ID" value="NZ_ARYM01000004.1"/>
</dbReference>
<feature type="domain" description="AMP-dependent synthetase/ligase" evidence="6">
    <location>
        <begin position="123"/>
        <end position="500"/>
    </location>
</feature>
<keyword evidence="4" id="KW-0067">ATP-binding</keyword>
<comment type="similarity">
    <text evidence="1">Belongs to the ATP-dependent AMP-binding enzyme family.</text>
</comment>
<evidence type="ECO:0000256" key="3">
    <source>
        <dbReference type="ARBA" id="ARBA00022741"/>
    </source>
</evidence>
<evidence type="ECO:0000256" key="1">
    <source>
        <dbReference type="ARBA" id="ARBA00006432"/>
    </source>
</evidence>
<dbReference type="InterPro" id="IPR020845">
    <property type="entry name" value="AMP-binding_CS"/>
</dbReference>
<feature type="domain" description="Acetyl-coenzyme A synthetase N-terminal" evidence="7">
    <location>
        <begin position="60"/>
        <end position="115"/>
    </location>
</feature>
<evidence type="ECO:0000259" key="6">
    <source>
        <dbReference type="Pfam" id="PF00501"/>
    </source>
</evidence>
<dbReference type="Gene3D" id="3.40.50.12780">
    <property type="entry name" value="N-terminal domain of ligase-like"/>
    <property type="match status" value="1"/>
</dbReference>
<dbReference type="PROSITE" id="PS00455">
    <property type="entry name" value="AMP_BINDING"/>
    <property type="match status" value="1"/>
</dbReference>
<dbReference type="PANTHER" id="PTHR42921:SF1">
    <property type="entry name" value="ACETOACETYL-COA SYNTHETASE"/>
    <property type="match status" value="1"/>
</dbReference>
<dbReference type="Pfam" id="PF00501">
    <property type="entry name" value="AMP-binding"/>
    <property type="match status" value="1"/>
</dbReference>
<gene>
    <name evidence="8" type="ORF">HPO_04645</name>
</gene>
<dbReference type="InterPro" id="IPR032387">
    <property type="entry name" value="ACAS_N"/>
</dbReference>
<dbReference type="EC" id="6.2.1.16" evidence="8"/>
<evidence type="ECO:0000256" key="4">
    <source>
        <dbReference type="ARBA" id="ARBA00022840"/>
    </source>
</evidence>
<evidence type="ECO:0000313" key="8">
    <source>
        <dbReference type="EMBL" id="KCZ99646.1"/>
    </source>
</evidence>
<feature type="region of interest" description="Disordered" evidence="5">
    <location>
        <begin position="1"/>
        <end position="21"/>
    </location>
</feature>
<dbReference type="InterPro" id="IPR042099">
    <property type="entry name" value="ANL_N_sf"/>
</dbReference>
<sequence>MKPRINGSVALDQTPKGPVSSPPDWGDYLWAPSGSRIRNSNLMRFLAWLEQERNLEFSTYADLWSWSVSDLEGFWSAIWDHFGVEAEKRYDRVVSTHDMPGAIWFEGSRLNFAQNILRHEITTPEKTAIFAFSEDAPMREISWSELGASVRRIATAMRSLGIKSGDRVICYLPNRSEAIVAQLASAAIGAVFSSASPEFGAKTVIDRFGQLDPKLIFAAPSYRFNGSEKDKRENIDTVLRSIPSLEHVVYVTSPGAEMPAPSPIRSHNWDTLMAQSDGSARGFAYEQVAHDHPLWILFSSGTTGLPKAIVHSHVGILLEHLKSEHFSAELGPDSTIFFYTTTSWMVWNSLICTLLTGCNIVIYDGSPVYPDAAALWRITEKAGVSALGMSPGLVQKMASSNLVPAERFDIERLQMIVLGGAPSTPETFCWFHENVKEDLWVTSQVGGTDLCGTIAGGIAIAPVFAGEIQGPALGIHVDCFSPGGESLRNQTGELVIRSPFPSMPIGFWNDPENQRYHDSYFSGFPGTWQQGDLCLINDRHGIYVFGRSDATLNRNGIRIGTAEIYRTLETMPEIDDSLVVCVSDQIILFVQMRESRTLSPELSAAVCNALKRETSPRHVPDRIVEVPAIPYTLTGKRLEVPVRRLLEGAALSDVADPQMLRDAQALKWFENFRSGSL</sequence>
<evidence type="ECO:0000259" key="7">
    <source>
        <dbReference type="Pfam" id="PF16177"/>
    </source>
</evidence>
<dbReference type="AlphaFoldDB" id="A0A062VN42"/>
<dbReference type="PANTHER" id="PTHR42921">
    <property type="entry name" value="ACETOACETYL-COA SYNTHETASE"/>
    <property type="match status" value="1"/>
</dbReference>
<dbReference type="GO" id="GO:0030729">
    <property type="term" value="F:acetoacetate-CoA ligase activity"/>
    <property type="evidence" value="ECO:0007669"/>
    <property type="project" value="UniProtKB-EC"/>
</dbReference>
<keyword evidence="2 8" id="KW-0436">Ligase</keyword>
<dbReference type="SUPFAM" id="SSF56801">
    <property type="entry name" value="Acetyl-CoA synthetase-like"/>
    <property type="match status" value="1"/>
</dbReference>
<name>A0A062VN42_9PROT</name>
<dbReference type="PATRIC" id="fig|1280954.3.peg.945"/>